<sequence length="252" mass="28962">MTLINPTQAIEEYIGEQFVEWLVNFIPQEVASWPFMAQISHVHPTPAKLKKFMVQRFLAAEAWFGRKSGDPGFLRFALANLSESDDPLAESSLEILEKKRQDELAGHRLENDVIQTATREQWLRFLKALGLSLEEIERAQAKEMTRNYIADLSDVYSNSEWQMALGTMFAQELAESEEFRIYVSALKQNTSLTDHDLEVFTQTHQPQAKFSTHLLDKLVFDPESKALVWEGVRKQLDIRHDFLTALGKYLAA</sequence>
<dbReference type="Gene3D" id="1.20.910.10">
    <property type="entry name" value="Heme oxygenase-like"/>
    <property type="match status" value="1"/>
</dbReference>
<name>A0A1F5NQN1_9BACT</name>
<dbReference type="AlphaFoldDB" id="A0A1F5NQN1"/>
<organism evidence="2 3">
    <name type="scientific">Candidatus Doudnabacteria bacterium RIFCSPHIGHO2_01_FULL_45_18</name>
    <dbReference type="NCBI Taxonomy" id="1817823"/>
    <lineage>
        <taxon>Bacteria</taxon>
        <taxon>Candidatus Doudnaibacteriota</taxon>
    </lineage>
</organism>
<gene>
    <name evidence="2" type="ORF">A2660_02800</name>
</gene>
<dbReference type="InterPro" id="IPR004305">
    <property type="entry name" value="Thiaminase-2/PQQC"/>
</dbReference>
<evidence type="ECO:0000313" key="3">
    <source>
        <dbReference type="Proteomes" id="UP000176233"/>
    </source>
</evidence>
<feature type="domain" description="Thiaminase-2/PQQC" evidence="1">
    <location>
        <begin position="99"/>
        <end position="215"/>
    </location>
</feature>
<evidence type="ECO:0000313" key="2">
    <source>
        <dbReference type="EMBL" id="OGE79999.1"/>
    </source>
</evidence>
<dbReference type="SUPFAM" id="SSF48613">
    <property type="entry name" value="Heme oxygenase-like"/>
    <property type="match status" value="1"/>
</dbReference>
<reference evidence="2 3" key="1">
    <citation type="journal article" date="2016" name="Nat. Commun.">
        <title>Thousands of microbial genomes shed light on interconnected biogeochemical processes in an aquifer system.</title>
        <authorList>
            <person name="Anantharaman K."/>
            <person name="Brown C.T."/>
            <person name="Hug L.A."/>
            <person name="Sharon I."/>
            <person name="Castelle C.J."/>
            <person name="Probst A.J."/>
            <person name="Thomas B.C."/>
            <person name="Singh A."/>
            <person name="Wilkins M.J."/>
            <person name="Karaoz U."/>
            <person name="Brodie E.L."/>
            <person name="Williams K.H."/>
            <person name="Hubbard S.S."/>
            <person name="Banfield J.F."/>
        </authorList>
    </citation>
    <scope>NUCLEOTIDE SEQUENCE [LARGE SCALE GENOMIC DNA]</scope>
</reference>
<evidence type="ECO:0000259" key="1">
    <source>
        <dbReference type="Pfam" id="PF03070"/>
    </source>
</evidence>
<comment type="caution">
    <text evidence="2">The sequence shown here is derived from an EMBL/GenBank/DDBJ whole genome shotgun (WGS) entry which is preliminary data.</text>
</comment>
<protein>
    <recommendedName>
        <fullName evidence="1">Thiaminase-2/PQQC domain-containing protein</fullName>
    </recommendedName>
</protein>
<dbReference type="Pfam" id="PF03070">
    <property type="entry name" value="TENA_THI-4"/>
    <property type="match status" value="1"/>
</dbReference>
<accession>A0A1F5NQN1</accession>
<dbReference type="EMBL" id="MFEJ01000023">
    <property type="protein sequence ID" value="OGE79999.1"/>
    <property type="molecule type" value="Genomic_DNA"/>
</dbReference>
<dbReference type="InterPro" id="IPR016084">
    <property type="entry name" value="Haem_Oase-like_multi-hlx"/>
</dbReference>
<dbReference type="Proteomes" id="UP000176233">
    <property type="component" value="Unassembled WGS sequence"/>
</dbReference>
<proteinExistence type="predicted"/>